<dbReference type="KEGG" id="acan:ACA1_195050"/>
<dbReference type="PIRSF" id="PIRSF028758">
    <property type="entry name" value="Cyclin, C/H/G types"/>
    <property type="match status" value="1"/>
</dbReference>
<evidence type="ECO:0000313" key="5">
    <source>
        <dbReference type="Proteomes" id="UP000011083"/>
    </source>
</evidence>
<dbReference type="PANTHER" id="PTHR10026">
    <property type="entry name" value="CYCLIN"/>
    <property type="match status" value="1"/>
</dbReference>
<dbReference type="SUPFAM" id="SSF47954">
    <property type="entry name" value="Cyclin-like"/>
    <property type="match status" value="2"/>
</dbReference>
<dbReference type="InterPro" id="IPR036915">
    <property type="entry name" value="Cyclin-like_sf"/>
</dbReference>
<feature type="domain" description="Cyclin C-terminal" evidence="3">
    <location>
        <begin position="105"/>
        <end position="159"/>
    </location>
</feature>
<dbReference type="Proteomes" id="UP000011083">
    <property type="component" value="Unassembled WGS sequence"/>
</dbReference>
<evidence type="ECO:0000313" key="4">
    <source>
        <dbReference type="EMBL" id="ELR20433.1"/>
    </source>
</evidence>
<dbReference type="RefSeq" id="XP_004367458.1">
    <property type="nucleotide sequence ID" value="XM_004367401.1"/>
</dbReference>
<evidence type="ECO:0000256" key="1">
    <source>
        <dbReference type="ARBA" id="ARBA00023127"/>
    </source>
</evidence>
<dbReference type="AlphaFoldDB" id="L8H6R3"/>
<name>L8H6R3_ACACF</name>
<dbReference type="CDD" id="cd20514">
    <property type="entry name" value="CYCLIN_CCNC_rpt2"/>
    <property type="match status" value="1"/>
</dbReference>
<dbReference type="InterPro" id="IPR031658">
    <property type="entry name" value="Cyclin_C_2"/>
</dbReference>
<dbReference type="STRING" id="1257118.L8H6R3"/>
<dbReference type="CDD" id="cd20513">
    <property type="entry name" value="CYCLIN_CCNC_rpt1"/>
    <property type="match status" value="1"/>
</dbReference>
<evidence type="ECO:0000259" key="2">
    <source>
        <dbReference type="Pfam" id="PF00134"/>
    </source>
</evidence>
<dbReference type="GO" id="GO:0006357">
    <property type="term" value="P:regulation of transcription by RNA polymerase II"/>
    <property type="evidence" value="ECO:0007669"/>
    <property type="project" value="InterPro"/>
</dbReference>
<reference evidence="4 5" key="1">
    <citation type="journal article" date="2013" name="Genome Biol.">
        <title>Genome of Acanthamoeba castellanii highlights extensive lateral gene transfer and early evolution of tyrosine kinase signaling.</title>
        <authorList>
            <person name="Clarke M."/>
            <person name="Lohan A.J."/>
            <person name="Liu B."/>
            <person name="Lagkouvardos I."/>
            <person name="Roy S."/>
            <person name="Zafar N."/>
            <person name="Bertelli C."/>
            <person name="Schilde C."/>
            <person name="Kianianmomeni A."/>
            <person name="Burglin T.R."/>
            <person name="Frech C."/>
            <person name="Turcotte B."/>
            <person name="Kopec K.O."/>
            <person name="Synnott J.M."/>
            <person name="Choo C."/>
            <person name="Paponov I."/>
            <person name="Finkler A."/>
            <person name="Soon Heng Tan C."/>
            <person name="Hutchins A.P."/>
            <person name="Weinmeier T."/>
            <person name="Rattei T."/>
            <person name="Chu J.S."/>
            <person name="Gimenez G."/>
            <person name="Irimia M."/>
            <person name="Rigden D.J."/>
            <person name="Fitzpatrick D.A."/>
            <person name="Lorenzo-Morales J."/>
            <person name="Bateman A."/>
            <person name="Chiu C.H."/>
            <person name="Tang P."/>
            <person name="Hegemann P."/>
            <person name="Fromm H."/>
            <person name="Raoult D."/>
            <person name="Greub G."/>
            <person name="Miranda-Saavedra D."/>
            <person name="Chen N."/>
            <person name="Nash P."/>
            <person name="Ginger M.L."/>
            <person name="Horn M."/>
            <person name="Schaap P."/>
            <person name="Caler L."/>
            <person name="Loftus B."/>
        </authorList>
    </citation>
    <scope>NUCLEOTIDE SEQUENCE [LARGE SCALE GENOMIC DNA]</scope>
    <source>
        <strain evidence="4 5">Neff</strain>
    </source>
</reference>
<dbReference type="OMA" id="CLLHPPH"/>
<dbReference type="OrthoDB" id="10266018at2759"/>
<organism evidence="4 5">
    <name type="scientific">Acanthamoeba castellanii (strain ATCC 30010 / Neff)</name>
    <dbReference type="NCBI Taxonomy" id="1257118"/>
    <lineage>
        <taxon>Eukaryota</taxon>
        <taxon>Amoebozoa</taxon>
        <taxon>Discosea</taxon>
        <taxon>Longamoebia</taxon>
        <taxon>Centramoebida</taxon>
        <taxon>Acanthamoebidae</taxon>
        <taxon>Acanthamoeba</taxon>
    </lineage>
</organism>
<dbReference type="Pfam" id="PF16899">
    <property type="entry name" value="Cyclin_C_2"/>
    <property type="match status" value="1"/>
</dbReference>
<proteinExistence type="predicted"/>
<keyword evidence="5" id="KW-1185">Reference proteome</keyword>
<keyword evidence="1" id="KW-0195">Cyclin</keyword>
<gene>
    <name evidence="4" type="ORF">ACA1_195050</name>
</gene>
<protein>
    <submittedName>
        <fullName evidence="4">CyclinC, putative</fullName>
    </submittedName>
</protein>
<feature type="domain" description="Cyclin N-terminal" evidence="2">
    <location>
        <begin position="3"/>
        <end position="101"/>
    </location>
</feature>
<dbReference type="GeneID" id="14921289"/>
<dbReference type="Gene3D" id="1.10.472.10">
    <property type="entry name" value="Cyclin-like"/>
    <property type="match status" value="2"/>
</dbReference>
<dbReference type="InterPro" id="IPR006671">
    <property type="entry name" value="Cyclin_N"/>
</dbReference>
<dbReference type="VEuPathDB" id="AmoebaDB:ACA1_195050"/>
<accession>L8H6R3</accession>
<sequence length="235" mass="27385">MGKKLHLRQRVVATASIYFRRLYLTYSAPTLNFTMNSFVEYDPRLFAPGCLYLASKIEECMTHAKQFASQANEIMKNNWPYTMNDILESEYFIMEEMNFKMIVYHPYRALTQFTSDAVMSLNFLENAWYLVNDSYRTDVMLMYPPHIVALAAMMMIAHKDGVNLRPWLATLNVDMKEVWVVLETLLDLYIVWNKMSDDEIGSILNKISLKWKEKRNPPSVPLDVKPPALQNIATS</sequence>
<dbReference type="InterPro" id="IPR043198">
    <property type="entry name" value="Cyclin/Ssn8"/>
</dbReference>
<dbReference type="Pfam" id="PF00134">
    <property type="entry name" value="Cyclin_N"/>
    <property type="match status" value="1"/>
</dbReference>
<dbReference type="EMBL" id="KB007917">
    <property type="protein sequence ID" value="ELR20433.1"/>
    <property type="molecule type" value="Genomic_DNA"/>
</dbReference>
<evidence type="ECO:0000259" key="3">
    <source>
        <dbReference type="Pfam" id="PF16899"/>
    </source>
</evidence>
<dbReference type="GO" id="GO:0016538">
    <property type="term" value="F:cyclin-dependent protein serine/threonine kinase regulator activity"/>
    <property type="evidence" value="ECO:0007669"/>
    <property type="project" value="InterPro"/>
</dbReference>